<dbReference type="Proteomes" id="UP001497472">
    <property type="component" value="Unassembled WGS sequence"/>
</dbReference>
<evidence type="ECO:0000313" key="13">
    <source>
        <dbReference type="EMBL" id="CAK1546406.1"/>
    </source>
</evidence>
<dbReference type="InterPro" id="IPR006439">
    <property type="entry name" value="HAD-SF_hydro_IA"/>
</dbReference>
<dbReference type="Pfam" id="PF07993">
    <property type="entry name" value="NAD_binding_4"/>
    <property type="match status" value="1"/>
</dbReference>
<evidence type="ECO:0000259" key="12">
    <source>
        <dbReference type="Pfam" id="PF07993"/>
    </source>
</evidence>
<dbReference type="Gene3D" id="1.10.150.240">
    <property type="entry name" value="Putative phosphatase, domain 2"/>
    <property type="match status" value="1"/>
</dbReference>
<keyword evidence="8 10" id="KW-0472">Membrane</keyword>
<keyword evidence="3 10" id="KW-0444">Lipid biosynthesis</keyword>
<evidence type="ECO:0000256" key="8">
    <source>
        <dbReference type="ARBA" id="ARBA00023136"/>
    </source>
</evidence>
<evidence type="ECO:0000259" key="11">
    <source>
        <dbReference type="Pfam" id="PF03015"/>
    </source>
</evidence>
<dbReference type="GO" id="GO:0102965">
    <property type="term" value="F:alcohol-forming long-chain fatty acyl-CoA reductase activity"/>
    <property type="evidence" value="ECO:0007669"/>
    <property type="project" value="UniProtKB-EC"/>
</dbReference>
<dbReference type="InterPro" id="IPR023214">
    <property type="entry name" value="HAD_sf"/>
</dbReference>
<keyword evidence="4 10" id="KW-0812">Transmembrane</keyword>
<evidence type="ECO:0000313" key="14">
    <source>
        <dbReference type="Proteomes" id="UP001497472"/>
    </source>
</evidence>
<dbReference type="Gene3D" id="3.40.50.720">
    <property type="entry name" value="NAD(P)-binding Rossmann-like Domain"/>
    <property type="match status" value="1"/>
</dbReference>
<comment type="catalytic activity">
    <reaction evidence="9 10">
        <text>a long-chain fatty acyl-CoA + 2 NADPH + 2 H(+) = a long-chain primary fatty alcohol + 2 NADP(+) + CoA</text>
        <dbReference type="Rhea" id="RHEA:52716"/>
        <dbReference type="ChEBI" id="CHEBI:15378"/>
        <dbReference type="ChEBI" id="CHEBI:57287"/>
        <dbReference type="ChEBI" id="CHEBI:57783"/>
        <dbReference type="ChEBI" id="CHEBI:58349"/>
        <dbReference type="ChEBI" id="CHEBI:77396"/>
        <dbReference type="ChEBI" id="CHEBI:83139"/>
        <dbReference type="EC" id="1.2.1.84"/>
    </reaction>
</comment>
<dbReference type="PANTHER" id="PTHR11011:SF118">
    <property type="entry name" value="FATTY ACYL-COA REDUCTASE"/>
    <property type="match status" value="1"/>
</dbReference>
<dbReference type="FunFam" id="3.40.50.1000:FF:000055">
    <property type="entry name" value="Haloacid dehalogenase-like hydrolase family protein"/>
    <property type="match status" value="1"/>
</dbReference>
<evidence type="ECO:0000256" key="10">
    <source>
        <dbReference type="RuleBase" id="RU363097"/>
    </source>
</evidence>
<keyword evidence="7 10" id="KW-0443">Lipid metabolism</keyword>
<keyword evidence="6 10" id="KW-1133">Transmembrane helix</keyword>
<evidence type="ECO:0000256" key="9">
    <source>
        <dbReference type="ARBA" id="ARBA00052530"/>
    </source>
</evidence>
<dbReference type="FunFam" id="3.40.50.720:FF:000143">
    <property type="entry name" value="Fatty acyl-CoA reductase"/>
    <property type="match status" value="1"/>
</dbReference>
<dbReference type="CDD" id="cd05236">
    <property type="entry name" value="FAR-N_SDR_e"/>
    <property type="match status" value="1"/>
</dbReference>
<dbReference type="InterPro" id="IPR026055">
    <property type="entry name" value="FAR"/>
</dbReference>
<proteinExistence type="inferred from homology"/>
<dbReference type="NCBIfam" id="TIGR01509">
    <property type="entry name" value="HAD-SF-IA-v3"/>
    <property type="match status" value="1"/>
</dbReference>
<evidence type="ECO:0000256" key="2">
    <source>
        <dbReference type="ARBA" id="ARBA00005928"/>
    </source>
</evidence>
<evidence type="ECO:0000256" key="7">
    <source>
        <dbReference type="ARBA" id="ARBA00023098"/>
    </source>
</evidence>
<feature type="transmembrane region" description="Helical" evidence="10">
    <location>
        <begin position="469"/>
        <end position="490"/>
    </location>
</feature>
<dbReference type="GO" id="GO:0080019">
    <property type="term" value="F:alcohol-forming very long-chain fatty acyl-CoA reductase activity"/>
    <property type="evidence" value="ECO:0007669"/>
    <property type="project" value="InterPro"/>
</dbReference>
<dbReference type="InterPro" id="IPR013120">
    <property type="entry name" value="FAR_NAD-bd"/>
</dbReference>
<dbReference type="SUPFAM" id="SSF51735">
    <property type="entry name" value="NAD(P)-binding Rossmann-fold domains"/>
    <property type="match status" value="1"/>
</dbReference>
<accession>A0AAV1JAD8</accession>
<evidence type="ECO:0000256" key="5">
    <source>
        <dbReference type="ARBA" id="ARBA00022857"/>
    </source>
</evidence>
<dbReference type="InterPro" id="IPR036412">
    <property type="entry name" value="HAD-like_sf"/>
</dbReference>
<comment type="similarity">
    <text evidence="2 10">Belongs to the fatty acyl-CoA reductase family.</text>
</comment>
<evidence type="ECO:0000256" key="1">
    <source>
        <dbReference type="ARBA" id="ARBA00004141"/>
    </source>
</evidence>
<reference evidence="13 14" key="1">
    <citation type="submission" date="2023-11" db="EMBL/GenBank/DDBJ databases">
        <authorList>
            <person name="Okamura Y."/>
        </authorList>
    </citation>
    <scope>NUCLEOTIDE SEQUENCE [LARGE SCALE GENOMIC DNA]</scope>
</reference>
<dbReference type="AlphaFoldDB" id="A0AAV1JAD8"/>
<gene>
    <name evidence="13" type="ORF">LNINA_LOCUS5978</name>
</gene>
<dbReference type="GO" id="GO:0016020">
    <property type="term" value="C:membrane"/>
    <property type="evidence" value="ECO:0007669"/>
    <property type="project" value="UniProtKB-SubCell"/>
</dbReference>
<dbReference type="GO" id="GO:0035336">
    <property type="term" value="P:long-chain fatty-acyl-CoA metabolic process"/>
    <property type="evidence" value="ECO:0007669"/>
    <property type="project" value="TreeGrafter"/>
</dbReference>
<evidence type="ECO:0000256" key="3">
    <source>
        <dbReference type="ARBA" id="ARBA00022516"/>
    </source>
</evidence>
<comment type="function">
    <text evidence="10">Catalyzes the reduction of fatty acyl-CoA to fatty alcohols.</text>
</comment>
<comment type="subcellular location">
    <subcellularLocation>
        <location evidence="1">Membrane</location>
        <topology evidence="1">Multi-pass membrane protein</topology>
    </subcellularLocation>
</comment>
<dbReference type="Gene3D" id="3.40.50.1000">
    <property type="entry name" value="HAD superfamily/HAD-like"/>
    <property type="match status" value="1"/>
</dbReference>
<protein>
    <recommendedName>
        <fullName evidence="10">Fatty acyl-CoA reductase</fullName>
        <ecNumber evidence="10">1.2.1.84</ecNumber>
    </recommendedName>
</protein>
<dbReference type="CDD" id="cd09071">
    <property type="entry name" value="FAR_C"/>
    <property type="match status" value="1"/>
</dbReference>
<dbReference type="EC" id="1.2.1.84" evidence="10"/>
<dbReference type="Pfam" id="PF03015">
    <property type="entry name" value="Sterile"/>
    <property type="match status" value="1"/>
</dbReference>
<comment type="caution">
    <text evidence="13">The sequence shown here is derived from an EMBL/GenBank/DDBJ whole genome shotgun (WGS) entry which is preliminary data.</text>
</comment>
<organism evidence="13 14">
    <name type="scientific">Leptosia nina</name>
    <dbReference type="NCBI Taxonomy" id="320188"/>
    <lineage>
        <taxon>Eukaryota</taxon>
        <taxon>Metazoa</taxon>
        <taxon>Ecdysozoa</taxon>
        <taxon>Arthropoda</taxon>
        <taxon>Hexapoda</taxon>
        <taxon>Insecta</taxon>
        <taxon>Pterygota</taxon>
        <taxon>Neoptera</taxon>
        <taxon>Endopterygota</taxon>
        <taxon>Lepidoptera</taxon>
        <taxon>Glossata</taxon>
        <taxon>Ditrysia</taxon>
        <taxon>Papilionoidea</taxon>
        <taxon>Pieridae</taxon>
        <taxon>Pierinae</taxon>
        <taxon>Leptosia</taxon>
    </lineage>
</organism>
<dbReference type="Pfam" id="PF00702">
    <property type="entry name" value="Hydrolase"/>
    <property type="match status" value="1"/>
</dbReference>
<keyword evidence="14" id="KW-1185">Reference proteome</keyword>
<dbReference type="InterPro" id="IPR036291">
    <property type="entry name" value="NAD(P)-bd_dom_sf"/>
</dbReference>
<evidence type="ECO:0000256" key="4">
    <source>
        <dbReference type="ARBA" id="ARBA00022692"/>
    </source>
</evidence>
<name>A0AAV1JAD8_9NEOP</name>
<dbReference type="InterPro" id="IPR023198">
    <property type="entry name" value="PGP-like_dom2"/>
</dbReference>
<dbReference type="InterPro" id="IPR033640">
    <property type="entry name" value="FAR_C"/>
</dbReference>
<dbReference type="SUPFAM" id="SSF56784">
    <property type="entry name" value="HAD-like"/>
    <property type="match status" value="1"/>
</dbReference>
<feature type="domain" description="Thioester reductase (TE)" evidence="12">
    <location>
        <begin position="16"/>
        <end position="285"/>
    </location>
</feature>
<sequence>MVPSVADFYASKAVFITGGTGFLGKILVEKLLRSCPDIRVVYLLVRPKKGQDAAARLQYLFSSEVFDIIREKNPQAFNKVRIVNGDIQLDDLGMSEEDREEVQRECQIVFHTAATVRFDVFIRDAFNMNVLGTKRVLDLAEGMKNLEVFLHTSTSYCRSDIDVLEEKVYPARHRPHHIHDCMQWMGEDLLKHLEPKLIEPEPNTYGYTKCLSEELVMQYNGRFPIVLARPSIVTAVLKEPIPGWIDNVNGPTGIMILSGKGVQRTMHVNVLNNADLVPVDITINACILLAYTTALTKPKDIVVCNLTRSKCNSITWGKCLEYGRQLIQEYPFSVMLWYPDGEPTSSKLLYHLQTFYSHFLPAVIVDLIIWLLGKKPFLIKLQQKLTLGLKVLDHYANRQWCFKNHRFLTLKDEVSARDNDIFFTDISQMNWRDYLKDYMLGARRFCCHEDPDTLPLARRRFRWFKIAHYVQKMLVYILLAYLCLYSEIMYHKMIRQICEKYNKKYTKDLQVKLYGETDRQICLTVVKELKLSISADEFERQLNELAQRMLPGAPLLKGAERLLTHLYDHKIPMALATNATEQAVRLQATARPKLFGLFHHKVSVTDPEVYRGKPHPDIYLVAAARFPDKPKPKQCLVFEDSAIGVEAAKEAGMQVVMIPDSRLDREQTRRATLVLKTLMDFKPEKFGLPPFESGRRISRVENNDKKL</sequence>
<feature type="domain" description="Fatty acyl-CoA reductase C-terminal" evidence="11">
    <location>
        <begin position="358"/>
        <end position="449"/>
    </location>
</feature>
<dbReference type="EMBL" id="CAVLEF010000008">
    <property type="protein sequence ID" value="CAK1546406.1"/>
    <property type="molecule type" value="Genomic_DNA"/>
</dbReference>
<keyword evidence="5 10" id="KW-0521">NADP</keyword>
<evidence type="ECO:0000256" key="6">
    <source>
        <dbReference type="ARBA" id="ARBA00022989"/>
    </source>
</evidence>
<keyword evidence="10" id="KW-0560">Oxidoreductase</keyword>
<dbReference type="GO" id="GO:0005777">
    <property type="term" value="C:peroxisome"/>
    <property type="evidence" value="ECO:0007669"/>
    <property type="project" value="TreeGrafter"/>
</dbReference>
<dbReference type="PANTHER" id="PTHR11011">
    <property type="entry name" value="MALE STERILITY PROTEIN 2-RELATED"/>
    <property type="match status" value="1"/>
</dbReference>
<feature type="transmembrane region" description="Helical" evidence="10">
    <location>
        <begin position="355"/>
        <end position="373"/>
    </location>
</feature>